<protein>
    <submittedName>
        <fullName evidence="2">Topoisomerase DNA-binding C4 zinc finger domain-containing protein</fullName>
    </submittedName>
</protein>
<organism evidence="2 3">
    <name type="scientific">Paraglaciecola mesophila</name>
    <dbReference type="NCBI Taxonomy" id="197222"/>
    <lineage>
        <taxon>Bacteria</taxon>
        <taxon>Pseudomonadati</taxon>
        <taxon>Pseudomonadota</taxon>
        <taxon>Gammaproteobacteria</taxon>
        <taxon>Alteromonadales</taxon>
        <taxon>Alteromonadaceae</taxon>
        <taxon>Paraglaciecola</taxon>
    </lineage>
</organism>
<dbReference type="EMBL" id="JBBMQS010000005">
    <property type="protein sequence ID" value="MEM5497911.1"/>
    <property type="molecule type" value="Genomic_DNA"/>
</dbReference>
<dbReference type="Pfam" id="PF01396">
    <property type="entry name" value="Zn_ribbon_Top1"/>
    <property type="match status" value="3"/>
</dbReference>
<gene>
    <name evidence="2" type="ORF">WNY77_10945</name>
</gene>
<dbReference type="InterPro" id="IPR000380">
    <property type="entry name" value="Topo_IA"/>
</dbReference>
<dbReference type="PANTHER" id="PTHR42785">
    <property type="entry name" value="DNA TOPOISOMERASE, TYPE IA, CORE"/>
    <property type="match status" value="1"/>
</dbReference>
<name>A0ABU9SVJ9_9ALTE</name>
<comment type="caution">
    <text evidence="2">The sequence shown here is derived from an EMBL/GenBank/DDBJ whole genome shotgun (WGS) entry which is preliminary data.</text>
</comment>
<evidence type="ECO:0000313" key="3">
    <source>
        <dbReference type="Proteomes" id="UP001461163"/>
    </source>
</evidence>
<evidence type="ECO:0000259" key="1">
    <source>
        <dbReference type="Pfam" id="PF01396"/>
    </source>
</evidence>
<keyword evidence="3" id="KW-1185">Reference proteome</keyword>
<sequence length="186" mass="20911">MSKIDHSLFNTHESAFDPGPCPDCNAPLQLRHSKNGAFIGCSDYPKCGYSKPLHDSDNTELTVIEGSHCPECESELVIRKGRYGMYIACSNFPECHYVKSNKAQDTDKVECPSCHKGHLTKRANKYGKNFYPCDQYPQCHYALNFTPVAHACPKCAWPVMQEKKAAAGLIWQCPERRCGHKQPAQE</sequence>
<keyword evidence="2" id="KW-0238">DNA-binding</keyword>
<dbReference type="Gene3D" id="3.30.65.10">
    <property type="entry name" value="Bacterial Topoisomerase I, domain 1"/>
    <property type="match status" value="3"/>
</dbReference>
<dbReference type="PANTHER" id="PTHR42785:SF1">
    <property type="entry name" value="DNA TOPOISOMERASE"/>
    <property type="match status" value="1"/>
</dbReference>
<accession>A0ABU9SVJ9</accession>
<dbReference type="SUPFAM" id="SSF57783">
    <property type="entry name" value="Zinc beta-ribbon"/>
    <property type="match status" value="2"/>
</dbReference>
<proteinExistence type="predicted"/>
<dbReference type="RefSeq" id="WP_006994872.1">
    <property type="nucleotide sequence ID" value="NZ_JBBMQS010000005.1"/>
</dbReference>
<feature type="domain" description="DNA topoisomerase type IA zn finger" evidence="1">
    <location>
        <begin position="68"/>
        <end position="102"/>
    </location>
</feature>
<dbReference type="Proteomes" id="UP001461163">
    <property type="component" value="Unassembled WGS sequence"/>
</dbReference>
<dbReference type="InterPro" id="IPR013498">
    <property type="entry name" value="Topo_IA_Znf"/>
</dbReference>
<reference evidence="2 3" key="1">
    <citation type="submission" date="2024-03" db="EMBL/GenBank/DDBJ databases">
        <title>Community enrichment and isolation of bacterial strains for fucoidan degradation.</title>
        <authorList>
            <person name="Sichert A."/>
        </authorList>
    </citation>
    <scope>NUCLEOTIDE SEQUENCE [LARGE SCALE GENOMIC DNA]</scope>
    <source>
        <strain evidence="2 3">AS12</strain>
    </source>
</reference>
<dbReference type="GO" id="GO:0003677">
    <property type="term" value="F:DNA binding"/>
    <property type="evidence" value="ECO:0007669"/>
    <property type="project" value="UniProtKB-KW"/>
</dbReference>
<feature type="domain" description="DNA topoisomerase type IA zn finger" evidence="1">
    <location>
        <begin position="109"/>
        <end position="145"/>
    </location>
</feature>
<feature type="domain" description="DNA topoisomerase type IA zn finger" evidence="1">
    <location>
        <begin position="21"/>
        <end position="55"/>
    </location>
</feature>
<evidence type="ECO:0000313" key="2">
    <source>
        <dbReference type="EMBL" id="MEM5497911.1"/>
    </source>
</evidence>